<reference evidence="1 2" key="1">
    <citation type="journal article" date="2020" name="mSystems">
        <title>Defining Genomic and Predicted Metabolic Features of the Acetobacterium Genus.</title>
        <authorList>
            <person name="Ross D.E."/>
            <person name="Marshall C.W."/>
            <person name="Gulliver D."/>
            <person name="May H.D."/>
            <person name="Norman R.S."/>
        </authorList>
    </citation>
    <scope>NUCLEOTIDE SEQUENCE [LARGE SCALE GENOMIC DNA]</scope>
    <source>
        <strain evidence="1 2">DSM 9173</strain>
    </source>
</reference>
<protein>
    <submittedName>
        <fullName evidence="1">Uncharacterized protein</fullName>
    </submittedName>
</protein>
<keyword evidence="2" id="KW-1185">Reference proteome</keyword>
<evidence type="ECO:0000313" key="2">
    <source>
        <dbReference type="Proteomes" id="UP000653358"/>
    </source>
</evidence>
<proteinExistence type="predicted"/>
<organism evidence="1 2">
    <name type="scientific">Acetobacterium tundrae</name>
    <dbReference type="NCBI Taxonomy" id="132932"/>
    <lineage>
        <taxon>Bacteria</taxon>
        <taxon>Bacillati</taxon>
        <taxon>Bacillota</taxon>
        <taxon>Clostridia</taxon>
        <taxon>Eubacteriales</taxon>
        <taxon>Eubacteriaceae</taxon>
        <taxon>Acetobacterium</taxon>
    </lineage>
</organism>
<accession>A0ABR6WJF1</accession>
<name>A0ABR6WJF1_9FIRM</name>
<dbReference type="EMBL" id="WJBB01000005">
    <property type="protein sequence ID" value="MBC3796614.1"/>
    <property type="molecule type" value="Genomic_DNA"/>
</dbReference>
<dbReference type="RefSeq" id="WP_148602380.1">
    <property type="nucleotide sequence ID" value="NZ_RXYB01000002.1"/>
</dbReference>
<evidence type="ECO:0000313" key="1">
    <source>
        <dbReference type="EMBL" id="MBC3796614.1"/>
    </source>
</evidence>
<sequence length="100" mass="11196">MKKILEKAKIEGWTDLNQGLACGNRMEFVKGDKQIGITLNPASYQLTNMLPSQMTNMLEADTLYASNDPVIEKIRNLSFEDQAALSGVARELFLLICEED</sequence>
<comment type="caution">
    <text evidence="1">The sequence shown here is derived from an EMBL/GenBank/DDBJ whole genome shotgun (WGS) entry which is preliminary data.</text>
</comment>
<dbReference type="Proteomes" id="UP000653358">
    <property type="component" value="Unassembled WGS sequence"/>
</dbReference>
<gene>
    <name evidence="1" type="ORF">GH807_06045</name>
</gene>